<dbReference type="PANTHER" id="PTHR11228">
    <property type="entry name" value="RADICAL SAM DOMAIN PROTEIN"/>
    <property type="match status" value="1"/>
</dbReference>
<dbReference type="Pfam" id="PF04055">
    <property type="entry name" value="Radical_SAM"/>
    <property type="match status" value="1"/>
</dbReference>
<keyword evidence="2" id="KW-0949">S-adenosyl-L-methionine</keyword>
<keyword evidence="3" id="KW-0479">Metal-binding</keyword>
<dbReference type="SFLD" id="SFLDG01067">
    <property type="entry name" value="SPASM/twitch_domain_containing"/>
    <property type="match status" value="1"/>
</dbReference>
<dbReference type="EMBL" id="LNQR01000103">
    <property type="protein sequence ID" value="KWT79633.1"/>
    <property type="molecule type" value="Genomic_DNA"/>
</dbReference>
<organism evidence="8 9">
    <name type="scientific">Candidatus Magnetominusculus xianensis</name>
    <dbReference type="NCBI Taxonomy" id="1748249"/>
    <lineage>
        <taxon>Bacteria</taxon>
        <taxon>Pseudomonadati</taxon>
        <taxon>Nitrospirota</taxon>
        <taxon>Nitrospiria</taxon>
        <taxon>Nitrospirales</taxon>
        <taxon>Nitrospiraceae</taxon>
        <taxon>Candidatus Magnetominusculus</taxon>
    </lineage>
</organism>
<keyword evidence="9" id="KW-1185">Reference proteome</keyword>
<proteinExistence type="predicted"/>
<dbReference type="InterPro" id="IPR023885">
    <property type="entry name" value="4Fe4S-binding_SPASM_dom"/>
</dbReference>
<dbReference type="PANTHER" id="PTHR11228:SF7">
    <property type="entry name" value="PQQA PEPTIDE CYCLASE"/>
    <property type="match status" value="1"/>
</dbReference>
<dbReference type="Proteomes" id="UP000060487">
    <property type="component" value="Unassembled WGS sequence"/>
</dbReference>
<protein>
    <submittedName>
        <fullName evidence="8">Radical SAM/SPASM domain-containing protein</fullName>
    </submittedName>
</protein>
<keyword evidence="4" id="KW-0408">Iron</keyword>
<dbReference type="Pfam" id="PF13186">
    <property type="entry name" value="SPASM"/>
    <property type="match status" value="1"/>
</dbReference>
<name>A0ABR5SCB9_9BACT</name>
<evidence type="ECO:0000259" key="6">
    <source>
        <dbReference type="Pfam" id="PF04055"/>
    </source>
</evidence>
<comment type="cofactor">
    <cofactor evidence="1">
        <name>[4Fe-4S] cluster</name>
        <dbReference type="ChEBI" id="CHEBI:49883"/>
    </cofactor>
</comment>
<evidence type="ECO:0000256" key="4">
    <source>
        <dbReference type="ARBA" id="ARBA00023004"/>
    </source>
</evidence>
<reference evidence="8 9" key="1">
    <citation type="submission" date="2015-11" db="EMBL/GenBank/DDBJ databases">
        <authorList>
            <person name="Lin W."/>
        </authorList>
    </citation>
    <scope>NUCLEOTIDE SEQUENCE [LARGE SCALE GENOMIC DNA]</scope>
    <source>
        <strain evidence="8 9">HCH-1</strain>
    </source>
</reference>
<dbReference type="SFLD" id="SFLDS00029">
    <property type="entry name" value="Radical_SAM"/>
    <property type="match status" value="1"/>
</dbReference>
<feature type="domain" description="4Fe4S-binding SPASM" evidence="7">
    <location>
        <begin position="221"/>
        <end position="281"/>
    </location>
</feature>
<dbReference type="CDD" id="cd01335">
    <property type="entry name" value="Radical_SAM"/>
    <property type="match status" value="1"/>
</dbReference>
<keyword evidence="5" id="KW-0411">Iron-sulfur</keyword>
<sequence>MSSRMPDSAHPRGVQLYPNLTCNYSCDFCFNRGLSESGMISPSDFSSLISVLRQIGVESIDILGGEPTLHPNIAEFAAIINDNNLSATISTNGSNINMLRCISSSASGSNVKIGVSVNDKIPEALDDFIMEHKPYVKSVASNKASPVPEAAAKYIGQPGINYYLIFRDAMSQADLRETLPFYEYYEKLNTLKQSNNGVDGVYCGGFLPDTEVYPELEGVRCPAGTTKAAVLPNGDVYPCNLFFRSRKFRLGNIFTDDFQLIWESPVLDFFRSFTGSACLHCALNNQCRGGCPAVSYAITGRLDAPDPRCL</sequence>
<evidence type="ECO:0000256" key="2">
    <source>
        <dbReference type="ARBA" id="ARBA00022691"/>
    </source>
</evidence>
<dbReference type="NCBIfam" id="TIGR04085">
    <property type="entry name" value="rSAM_more_4Fe4S"/>
    <property type="match status" value="1"/>
</dbReference>
<feature type="domain" description="Radical SAM core" evidence="6">
    <location>
        <begin position="21"/>
        <end position="97"/>
    </location>
</feature>
<evidence type="ECO:0000313" key="8">
    <source>
        <dbReference type="EMBL" id="KWT79633.1"/>
    </source>
</evidence>
<comment type="caution">
    <text evidence="8">The sequence shown here is derived from an EMBL/GenBank/DDBJ whole genome shotgun (WGS) entry which is preliminary data.</text>
</comment>
<dbReference type="Gene3D" id="3.20.20.70">
    <property type="entry name" value="Aldolase class I"/>
    <property type="match status" value="1"/>
</dbReference>
<evidence type="ECO:0000259" key="7">
    <source>
        <dbReference type="Pfam" id="PF13186"/>
    </source>
</evidence>
<dbReference type="InterPro" id="IPR013785">
    <property type="entry name" value="Aldolase_TIM"/>
</dbReference>
<evidence type="ECO:0000256" key="3">
    <source>
        <dbReference type="ARBA" id="ARBA00022723"/>
    </source>
</evidence>
<evidence type="ECO:0000256" key="1">
    <source>
        <dbReference type="ARBA" id="ARBA00001966"/>
    </source>
</evidence>
<dbReference type="InterPro" id="IPR058240">
    <property type="entry name" value="rSAM_sf"/>
</dbReference>
<accession>A0ABR5SCB9</accession>
<dbReference type="InterPro" id="IPR050377">
    <property type="entry name" value="Radical_SAM_PqqE_MftC-like"/>
</dbReference>
<evidence type="ECO:0000313" key="9">
    <source>
        <dbReference type="Proteomes" id="UP000060487"/>
    </source>
</evidence>
<dbReference type="InterPro" id="IPR007197">
    <property type="entry name" value="rSAM"/>
</dbReference>
<gene>
    <name evidence="8" type="ORF">ASN18_2730</name>
</gene>
<dbReference type="SUPFAM" id="SSF102114">
    <property type="entry name" value="Radical SAM enzymes"/>
    <property type="match status" value="1"/>
</dbReference>
<evidence type="ECO:0000256" key="5">
    <source>
        <dbReference type="ARBA" id="ARBA00023014"/>
    </source>
</evidence>